<keyword evidence="2" id="KW-1185">Reference proteome</keyword>
<sequence length="485" mass="54756">MNPCNATYHLMRLIPNVDDGTDDGRHRAASKDTQRTVRNLANVAWDLGLDIVLPRLISALTVRLKPSYLPEPALTFAQPFSTVYRTDDGRDARSYAEGASAVFLWMPAPRIFKSRLLPSVQYVVAFSVVCERPYHTVCLAYAIARFQDIYSVYGAFFYGHGLKCTYNKVLRQCQRGHANTAMYKKCPVTLWPSSLDIGVVDGSYDALLSRVTTTSIRHLSAMNFATRFTLHLHSHTEIDRSVDIERPSSSSVGGTHVSSPETGRGIVRLANTVWETGVEPIISQMAQLITVRGLVPRQRTVFPPLMIFNQPLSSVYSTVWTDAMKSHVTKKANFTFMITKVKTLQEEIEGLQAPEDAKFAVVFSIHTEPPFDSLALAYLLLDFPRRYYHEGKQRFFLVDLCYELGVGGVHGVLFYDVGLDLVHDNVIAKKVNDPEDLYHLDCVNRPHMVFSWNHDLVSIGVPDAIDRHFRDCLDIAKEMLEKMDF</sequence>
<proteinExistence type="predicted"/>
<protein>
    <submittedName>
        <fullName evidence="1">Uncharacterized protein</fullName>
    </submittedName>
</protein>
<dbReference type="Proteomes" id="UP000290288">
    <property type="component" value="Unassembled WGS sequence"/>
</dbReference>
<gene>
    <name evidence="1" type="ORF">EST38_g9716</name>
</gene>
<evidence type="ECO:0000313" key="1">
    <source>
        <dbReference type="EMBL" id="RXW16139.1"/>
    </source>
</evidence>
<comment type="caution">
    <text evidence="1">The sequence shown here is derived from an EMBL/GenBank/DDBJ whole genome shotgun (WGS) entry which is preliminary data.</text>
</comment>
<dbReference type="EMBL" id="SDEE01000470">
    <property type="protein sequence ID" value="RXW16139.1"/>
    <property type="molecule type" value="Genomic_DNA"/>
</dbReference>
<name>A0A4Q2D9X8_9AGAR</name>
<dbReference type="OrthoDB" id="2996166at2759"/>
<accession>A0A4Q2D9X8</accession>
<reference evidence="1 2" key="1">
    <citation type="submission" date="2019-01" db="EMBL/GenBank/DDBJ databases">
        <title>Draft genome sequence of Psathyrella aberdarensis IHI B618.</title>
        <authorList>
            <person name="Buettner E."/>
            <person name="Kellner H."/>
        </authorList>
    </citation>
    <scope>NUCLEOTIDE SEQUENCE [LARGE SCALE GENOMIC DNA]</scope>
    <source>
        <strain evidence="1 2">IHI B618</strain>
    </source>
</reference>
<evidence type="ECO:0000313" key="2">
    <source>
        <dbReference type="Proteomes" id="UP000290288"/>
    </source>
</evidence>
<dbReference type="AlphaFoldDB" id="A0A4Q2D9X8"/>
<organism evidence="1 2">
    <name type="scientific">Candolleomyces aberdarensis</name>
    <dbReference type="NCBI Taxonomy" id="2316362"/>
    <lineage>
        <taxon>Eukaryota</taxon>
        <taxon>Fungi</taxon>
        <taxon>Dikarya</taxon>
        <taxon>Basidiomycota</taxon>
        <taxon>Agaricomycotina</taxon>
        <taxon>Agaricomycetes</taxon>
        <taxon>Agaricomycetidae</taxon>
        <taxon>Agaricales</taxon>
        <taxon>Agaricineae</taxon>
        <taxon>Psathyrellaceae</taxon>
        <taxon>Candolleomyces</taxon>
    </lineage>
</organism>